<evidence type="ECO:0000313" key="2">
    <source>
        <dbReference type="Proteomes" id="UP000004926"/>
    </source>
</evidence>
<dbReference type="HOGENOM" id="CLU_2182051_0_0_11"/>
<sequence>MTPTSRHEQPAVHVSTHGRVDPAVVGYTLDRLRGLGSDYPVDAVQVELARQGRGMRIELTAVLAGRQVRAVHTGDSPRTAIDHAHNEFVRQVELAGRWTRLLRSEHGTR</sequence>
<dbReference type="InterPro" id="IPR036567">
    <property type="entry name" value="RHF-like"/>
</dbReference>
<keyword evidence="2" id="KW-1185">Reference proteome</keyword>
<evidence type="ECO:0008006" key="3">
    <source>
        <dbReference type="Google" id="ProtNLM"/>
    </source>
</evidence>
<reference evidence="1 2" key="1">
    <citation type="journal article" date="2012" name="Stand. Genomic Sci.">
        <title>Genome sequence of the ocean sediment bacterium Saccharomonospora marina type strain (XMU15(T)).</title>
        <authorList>
            <person name="Klenk H.P."/>
            <person name="Lu M."/>
            <person name="Lucas S."/>
            <person name="Lapidus A."/>
            <person name="Copeland A."/>
            <person name="Pitluck S."/>
            <person name="Goodwin L.A."/>
            <person name="Han C."/>
            <person name="Tapia R."/>
            <person name="Brambilla E.M."/>
            <person name="Potter G."/>
            <person name="Land M."/>
            <person name="Ivanova N."/>
            <person name="Rohde M."/>
            <person name="Goker M."/>
            <person name="Detter J.C."/>
            <person name="Li W.J."/>
            <person name="Kyrpides N.C."/>
            <person name="Woyke T."/>
        </authorList>
    </citation>
    <scope>NUCLEOTIDE SEQUENCE [LARGE SCALE GENOMIC DNA]</scope>
    <source>
        <strain evidence="1 2">XMU15</strain>
    </source>
</reference>
<dbReference type="RefSeq" id="WP_009154612.1">
    <property type="nucleotide sequence ID" value="NZ_CM001439.1"/>
</dbReference>
<evidence type="ECO:0000313" key="1">
    <source>
        <dbReference type="EMBL" id="EHR51227.1"/>
    </source>
</evidence>
<dbReference type="Proteomes" id="UP000004926">
    <property type="component" value="Chromosome"/>
</dbReference>
<dbReference type="Gene3D" id="3.30.160.100">
    <property type="entry name" value="Ribosome hibernation promotion factor-like"/>
    <property type="match status" value="1"/>
</dbReference>
<dbReference type="EMBL" id="CM001439">
    <property type="protein sequence ID" value="EHR51227.1"/>
    <property type="molecule type" value="Genomic_DNA"/>
</dbReference>
<name>H5X6K6_9PSEU</name>
<proteinExistence type="predicted"/>
<dbReference type="SUPFAM" id="SSF69754">
    <property type="entry name" value="Ribosome binding protein Y (YfiA homologue)"/>
    <property type="match status" value="1"/>
</dbReference>
<gene>
    <name evidence="1" type="ORF">SacmaDRAFT_2991</name>
</gene>
<protein>
    <recommendedName>
        <fullName evidence="3">Sigma 54 modulation protein / S30EA ribosomal protein</fullName>
    </recommendedName>
</protein>
<accession>H5X6K6</accession>
<dbReference type="AlphaFoldDB" id="H5X6K6"/>
<organism evidence="1 2">
    <name type="scientific">Saccharomonospora marina XMU15</name>
    <dbReference type="NCBI Taxonomy" id="882083"/>
    <lineage>
        <taxon>Bacteria</taxon>
        <taxon>Bacillati</taxon>
        <taxon>Actinomycetota</taxon>
        <taxon>Actinomycetes</taxon>
        <taxon>Pseudonocardiales</taxon>
        <taxon>Pseudonocardiaceae</taxon>
        <taxon>Saccharomonospora</taxon>
    </lineage>
</organism>
<dbReference type="STRING" id="882083.SacmaDRAFT_2991"/>